<organism evidence="1 2">
    <name type="scientific">Sinanodonta woodiana</name>
    <name type="common">Chinese pond mussel</name>
    <name type="synonym">Anodonta woodiana</name>
    <dbReference type="NCBI Taxonomy" id="1069815"/>
    <lineage>
        <taxon>Eukaryota</taxon>
        <taxon>Metazoa</taxon>
        <taxon>Spiralia</taxon>
        <taxon>Lophotrochozoa</taxon>
        <taxon>Mollusca</taxon>
        <taxon>Bivalvia</taxon>
        <taxon>Autobranchia</taxon>
        <taxon>Heteroconchia</taxon>
        <taxon>Palaeoheterodonta</taxon>
        <taxon>Unionida</taxon>
        <taxon>Unionoidea</taxon>
        <taxon>Unionidae</taxon>
        <taxon>Unioninae</taxon>
        <taxon>Sinanodonta</taxon>
    </lineage>
</organism>
<comment type="caution">
    <text evidence="1">The sequence shown here is derived from an EMBL/GenBank/DDBJ whole genome shotgun (WGS) entry which is preliminary data.</text>
</comment>
<dbReference type="AlphaFoldDB" id="A0ABD3W2P4"/>
<proteinExistence type="predicted"/>
<name>A0ABD3W2P4_SINWO</name>
<dbReference type="EMBL" id="JBJQND010000008">
    <property type="protein sequence ID" value="KAL3868149.1"/>
    <property type="molecule type" value="Genomic_DNA"/>
</dbReference>
<keyword evidence="2" id="KW-1185">Reference proteome</keyword>
<reference evidence="1 2" key="1">
    <citation type="submission" date="2024-11" db="EMBL/GenBank/DDBJ databases">
        <title>Chromosome-level genome assembly of the freshwater bivalve Anodonta woodiana.</title>
        <authorList>
            <person name="Chen X."/>
        </authorList>
    </citation>
    <scope>NUCLEOTIDE SEQUENCE [LARGE SCALE GENOMIC DNA]</scope>
    <source>
        <strain evidence="1">MN2024</strain>
        <tissue evidence="1">Gills</tissue>
    </source>
</reference>
<gene>
    <name evidence="1" type="ORF">ACJMK2_040983</name>
</gene>
<dbReference type="Proteomes" id="UP001634394">
    <property type="component" value="Unassembled WGS sequence"/>
</dbReference>
<evidence type="ECO:0000313" key="2">
    <source>
        <dbReference type="Proteomes" id="UP001634394"/>
    </source>
</evidence>
<sequence length="129" mass="14699">MFLIECPIRLQSSAQTYLPAVLSECTPDNTQQMFSIRKGEKKSLEIFDKMEAITSMYIGERGARSFISFIRLISLNLISFEAISGWGGGNTSRDLPLRFVTEPAKTSRQNFLISSFVNQVMFIETWKDE</sequence>
<protein>
    <submittedName>
        <fullName evidence="1">Uncharacterized protein</fullName>
    </submittedName>
</protein>
<accession>A0ABD3W2P4</accession>
<evidence type="ECO:0000313" key="1">
    <source>
        <dbReference type="EMBL" id="KAL3868149.1"/>
    </source>
</evidence>